<dbReference type="Proteomes" id="UP000029981">
    <property type="component" value="Chromosome 6"/>
</dbReference>
<evidence type="ECO:0000313" key="1">
    <source>
        <dbReference type="EMBL" id="KGN45925.1"/>
    </source>
</evidence>
<gene>
    <name evidence="1" type="ORF">Csa_6G022365</name>
</gene>
<reference evidence="1 2" key="4">
    <citation type="journal article" date="2011" name="BMC Genomics">
        <title>RNA-Seq improves annotation of protein-coding genes in the cucumber genome.</title>
        <authorList>
            <person name="Li Z."/>
            <person name="Zhang Z."/>
            <person name="Yan P."/>
            <person name="Huang S."/>
            <person name="Fei Z."/>
            <person name="Lin K."/>
        </authorList>
    </citation>
    <scope>NUCLEOTIDE SEQUENCE [LARGE SCALE GENOMIC DNA]</scope>
    <source>
        <strain evidence="2">cv. 9930</strain>
    </source>
</reference>
<proteinExistence type="predicted"/>
<keyword evidence="2" id="KW-1185">Reference proteome</keyword>
<dbReference type="Gramene" id="KGN45925">
    <property type="protein sequence ID" value="KGN45925"/>
    <property type="gene ID" value="Csa_6G022365"/>
</dbReference>
<reference evidence="1 2" key="3">
    <citation type="journal article" date="2010" name="BMC Genomics">
        <title>Transcriptome sequencing and comparative analysis of cucumber flowers with different sex types.</title>
        <authorList>
            <person name="Guo S."/>
            <person name="Zheng Y."/>
            <person name="Joung J.G."/>
            <person name="Liu S."/>
            <person name="Zhang Z."/>
            <person name="Crasta O.R."/>
            <person name="Sobral B.W."/>
            <person name="Xu Y."/>
            <person name="Huang S."/>
            <person name="Fei Z."/>
        </authorList>
    </citation>
    <scope>NUCLEOTIDE SEQUENCE [LARGE SCALE GENOMIC DNA]</scope>
    <source>
        <strain evidence="2">cv. 9930</strain>
    </source>
</reference>
<reference evidence="1 2" key="1">
    <citation type="journal article" date="2009" name="Nat. Genet.">
        <title>The genome of the cucumber, Cucumis sativus L.</title>
        <authorList>
            <person name="Huang S."/>
            <person name="Li R."/>
            <person name="Zhang Z."/>
            <person name="Li L."/>
            <person name="Gu X."/>
            <person name="Fan W."/>
            <person name="Lucas W.J."/>
            <person name="Wang X."/>
            <person name="Xie B."/>
            <person name="Ni P."/>
            <person name="Ren Y."/>
            <person name="Zhu H."/>
            <person name="Li J."/>
            <person name="Lin K."/>
            <person name="Jin W."/>
            <person name="Fei Z."/>
            <person name="Li G."/>
            <person name="Staub J."/>
            <person name="Kilian A."/>
            <person name="van der Vossen E.A."/>
            <person name="Wu Y."/>
            <person name="Guo J."/>
            <person name="He J."/>
            <person name="Jia Z."/>
            <person name="Ren Y."/>
            <person name="Tian G."/>
            <person name="Lu Y."/>
            <person name="Ruan J."/>
            <person name="Qian W."/>
            <person name="Wang M."/>
            <person name="Huang Q."/>
            <person name="Li B."/>
            <person name="Xuan Z."/>
            <person name="Cao J."/>
            <person name="Asan"/>
            <person name="Wu Z."/>
            <person name="Zhang J."/>
            <person name="Cai Q."/>
            <person name="Bai Y."/>
            <person name="Zhao B."/>
            <person name="Han Y."/>
            <person name="Li Y."/>
            <person name="Li X."/>
            <person name="Wang S."/>
            <person name="Shi Q."/>
            <person name="Liu S."/>
            <person name="Cho W.K."/>
            <person name="Kim J.Y."/>
            <person name="Xu Y."/>
            <person name="Heller-Uszynska K."/>
            <person name="Miao H."/>
            <person name="Cheng Z."/>
            <person name="Zhang S."/>
            <person name="Wu J."/>
            <person name="Yang Y."/>
            <person name="Kang H."/>
            <person name="Li M."/>
            <person name="Liang H."/>
            <person name="Ren X."/>
            <person name="Shi Z."/>
            <person name="Wen M."/>
            <person name="Jian M."/>
            <person name="Yang H."/>
            <person name="Zhang G."/>
            <person name="Yang Z."/>
            <person name="Chen R."/>
            <person name="Liu S."/>
            <person name="Li J."/>
            <person name="Ma L."/>
            <person name="Liu H."/>
            <person name="Zhou Y."/>
            <person name="Zhao J."/>
            <person name="Fang X."/>
            <person name="Li G."/>
            <person name="Fang L."/>
            <person name="Li Y."/>
            <person name="Liu D."/>
            <person name="Zheng H."/>
            <person name="Zhang Y."/>
            <person name="Qin N."/>
            <person name="Li Z."/>
            <person name="Yang G."/>
            <person name="Yang S."/>
            <person name="Bolund L."/>
            <person name="Kristiansen K."/>
            <person name="Zheng H."/>
            <person name="Li S."/>
            <person name="Zhang X."/>
            <person name="Yang H."/>
            <person name="Wang J."/>
            <person name="Sun R."/>
            <person name="Zhang B."/>
            <person name="Jiang S."/>
            <person name="Wang J."/>
            <person name="Du Y."/>
            <person name="Li S."/>
        </authorList>
    </citation>
    <scope>NUCLEOTIDE SEQUENCE [LARGE SCALE GENOMIC DNA]</scope>
    <source>
        <strain evidence="2">cv. 9930</strain>
    </source>
</reference>
<reference evidence="1 2" key="2">
    <citation type="journal article" date="2009" name="PLoS ONE">
        <title>An integrated genetic and cytogenetic map of the cucumber genome.</title>
        <authorList>
            <person name="Ren Y."/>
            <person name="Zhang Z."/>
            <person name="Liu J."/>
            <person name="Staub J.E."/>
            <person name="Han Y."/>
            <person name="Cheng Z."/>
            <person name="Li X."/>
            <person name="Lu J."/>
            <person name="Miao H."/>
            <person name="Kang H."/>
            <person name="Xie B."/>
            <person name="Gu X."/>
            <person name="Wang X."/>
            <person name="Du Y."/>
            <person name="Jin W."/>
            <person name="Huang S."/>
        </authorList>
    </citation>
    <scope>NUCLEOTIDE SEQUENCE [LARGE SCALE GENOMIC DNA]</scope>
    <source>
        <strain evidence="2">cv. 9930</strain>
    </source>
</reference>
<accession>A0A0A0K837</accession>
<dbReference type="EMBL" id="CM002927">
    <property type="protein sequence ID" value="KGN45925.1"/>
    <property type="molecule type" value="Genomic_DNA"/>
</dbReference>
<organism evidence="1 2">
    <name type="scientific">Cucumis sativus</name>
    <name type="common">Cucumber</name>
    <dbReference type="NCBI Taxonomy" id="3659"/>
    <lineage>
        <taxon>Eukaryota</taxon>
        <taxon>Viridiplantae</taxon>
        <taxon>Streptophyta</taxon>
        <taxon>Embryophyta</taxon>
        <taxon>Tracheophyta</taxon>
        <taxon>Spermatophyta</taxon>
        <taxon>Magnoliopsida</taxon>
        <taxon>eudicotyledons</taxon>
        <taxon>Gunneridae</taxon>
        <taxon>Pentapetalae</taxon>
        <taxon>rosids</taxon>
        <taxon>fabids</taxon>
        <taxon>Cucurbitales</taxon>
        <taxon>Cucurbitaceae</taxon>
        <taxon>Benincaseae</taxon>
        <taxon>Cucumis</taxon>
    </lineage>
</organism>
<sequence>MFLYKLITIICFSKDYSLRVILLRDVKDTRMTLKDFRKLLRQREWFSKVAYVLPFSFLLQGKVKKLMKDSDNPLFRYISTGIQMRGITIWRSVRERLPFF</sequence>
<name>A0A0A0K837_CUCSA</name>
<dbReference type="AlphaFoldDB" id="A0A0A0K837"/>
<evidence type="ECO:0000313" key="2">
    <source>
        <dbReference type="Proteomes" id="UP000029981"/>
    </source>
</evidence>
<protein>
    <submittedName>
        <fullName evidence="1">Uncharacterized protein</fullName>
    </submittedName>
</protein>